<keyword evidence="1" id="KW-0472">Membrane</keyword>
<keyword evidence="1" id="KW-0812">Transmembrane</keyword>
<evidence type="ECO:0000256" key="1">
    <source>
        <dbReference type="SAM" id="Phobius"/>
    </source>
</evidence>
<dbReference type="EMBL" id="BART01003308">
    <property type="protein sequence ID" value="GAG55170.1"/>
    <property type="molecule type" value="Genomic_DNA"/>
</dbReference>
<proteinExistence type="predicted"/>
<evidence type="ECO:0000313" key="2">
    <source>
        <dbReference type="EMBL" id="GAG55170.1"/>
    </source>
</evidence>
<feature type="transmembrane region" description="Helical" evidence="1">
    <location>
        <begin position="124"/>
        <end position="147"/>
    </location>
</feature>
<gene>
    <name evidence="2" type="ORF">S01H4_09257</name>
</gene>
<feature type="transmembrane region" description="Helical" evidence="1">
    <location>
        <begin position="207"/>
        <end position="225"/>
    </location>
</feature>
<feature type="transmembrane region" description="Helical" evidence="1">
    <location>
        <begin position="89"/>
        <end position="112"/>
    </location>
</feature>
<feature type="transmembrane region" description="Helical" evidence="1">
    <location>
        <begin position="20"/>
        <end position="38"/>
    </location>
</feature>
<name>X0YGZ1_9ZZZZ</name>
<protein>
    <recommendedName>
        <fullName evidence="3">ABC-2 type transporter domain-containing protein</fullName>
    </recommendedName>
</protein>
<feature type="transmembrane region" description="Helical" evidence="1">
    <location>
        <begin position="50"/>
        <end position="69"/>
    </location>
</feature>
<accession>X0YGZ1</accession>
<keyword evidence="1" id="KW-1133">Transmembrane helix</keyword>
<sequence>MSNLKNMLRWEFTLLSRYKIIHISILSVILYFLTTQAVPDMNKPIFHTMLLFFDPAIIGIMFIGALVLFEKSENVLQALVITPMKVDDYLLSKITSLTILSVISATIFVTLLNIFSGIDFNIPYLAISIILTSVMLILLGFILVSRVNSINEYLLAMLVAFLGLLFPPMLHLSGLYENVIFYLWPTQASFTLFTGVFNAASLELWEMAYGIGYQVLWIGLLYFLAKKAFYKHIVLKGG</sequence>
<dbReference type="AlphaFoldDB" id="X0YGZ1"/>
<organism evidence="2">
    <name type="scientific">marine sediment metagenome</name>
    <dbReference type="NCBI Taxonomy" id="412755"/>
    <lineage>
        <taxon>unclassified sequences</taxon>
        <taxon>metagenomes</taxon>
        <taxon>ecological metagenomes</taxon>
    </lineage>
</organism>
<feature type="transmembrane region" description="Helical" evidence="1">
    <location>
        <begin position="153"/>
        <end position="172"/>
    </location>
</feature>
<dbReference type="Pfam" id="PF24686">
    <property type="entry name" value="FLQE3_permease"/>
    <property type="match status" value="1"/>
</dbReference>
<evidence type="ECO:0008006" key="3">
    <source>
        <dbReference type="Google" id="ProtNLM"/>
    </source>
</evidence>
<dbReference type="InterPro" id="IPR056926">
    <property type="entry name" value="FLQE3_permease"/>
</dbReference>
<comment type="caution">
    <text evidence="2">The sequence shown here is derived from an EMBL/GenBank/DDBJ whole genome shotgun (WGS) entry which is preliminary data.</text>
</comment>
<reference evidence="2" key="1">
    <citation type="journal article" date="2014" name="Front. Microbiol.">
        <title>High frequency of phylogenetically diverse reductive dehalogenase-homologous genes in deep subseafloor sedimentary metagenomes.</title>
        <authorList>
            <person name="Kawai M."/>
            <person name="Futagami T."/>
            <person name="Toyoda A."/>
            <person name="Takaki Y."/>
            <person name="Nishi S."/>
            <person name="Hori S."/>
            <person name="Arai W."/>
            <person name="Tsubouchi T."/>
            <person name="Morono Y."/>
            <person name="Uchiyama I."/>
            <person name="Ito T."/>
            <person name="Fujiyama A."/>
            <person name="Inagaki F."/>
            <person name="Takami H."/>
        </authorList>
    </citation>
    <scope>NUCLEOTIDE SEQUENCE</scope>
    <source>
        <strain evidence="2">Expedition CK06-06</strain>
    </source>
</reference>